<name>A0A833QK63_9POAL</name>
<dbReference type="AlphaFoldDB" id="A0A833QK63"/>
<protein>
    <submittedName>
        <fullName evidence="1">Uncharacterized protein</fullName>
    </submittedName>
</protein>
<gene>
    <name evidence="1" type="ORF">FCM35_KLT06726</name>
</gene>
<organism evidence="1 2">
    <name type="scientific">Carex littledalei</name>
    <dbReference type="NCBI Taxonomy" id="544730"/>
    <lineage>
        <taxon>Eukaryota</taxon>
        <taxon>Viridiplantae</taxon>
        <taxon>Streptophyta</taxon>
        <taxon>Embryophyta</taxon>
        <taxon>Tracheophyta</taxon>
        <taxon>Spermatophyta</taxon>
        <taxon>Magnoliopsida</taxon>
        <taxon>Liliopsida</taxon>
        <taxon>Poales</taxon>
        <taxon>Cyperaceae</taxon>
        <taxon>Cyperoideae</taxon>
        <taxon>Cariceae</taxon>
        <taxon>Carex</taxon>
        <taxon>Carex subgen. Euthyceras</taxon>
    </lineage>
</organism>
<dbReference type="Proteomes" id="UP000623129">
    <property type="component" value="Unassembled WGS sequence"/>
</dbReference>
<keyword evidence="2" id="KW-1185">Reference proteome</keyword>
<dbReference type="EMBL" id="SWLB01000016">
    <property type="protein sequence ID" value="KAF3328120.1"/>
    <property type="molecule type" value="Genomic_DNA"/>
</dbReference>
<accession>A0A833QK63</accession>
<evidence type="ECO:0000313" key="1">
    <source>
        <dbReference type="EMBL" id="KAF3328120.1"/>
    </source>
</evidence>
<proteinExistence type="predicted"/>
<comment type="caution">
    <text evidence="1">The sequence shown here is derived from an EMBL/GenBank/DDBJ whole genome shotgun (WGS) entry which is preliminary data.</text>
</comment>
<evidence type="ECO:0000313" key="2">
    <source>
        <dbReference type="Proteomes" id="UP000623129"/>
    </source>
</evidence>
<reference evidence="1" key="1">
    <citation type="submission" date="2020-01" db="EMBL/GenBank/DDBJ databases">
        <title>Genome sequence of Kobresia littledalei, the first chromosome-level genome in the family Cyperaceae.</title>
        <authorList>
            <person name="Qu G."/>
        </authorList>
    </citation>
    <scope>NUCLEOTIDE SEQUENCE</scope>
    <source>
        <strain evidence="1">C.B.Clarke</strain>
        <tissue evidence="1">Leaf</tissue>
    </source>
</reference>
<sequence>MESESVLEKERELGVGSCIGSKGSVKSRVIGSDEEESELAAYLSFARSLSLDSVQHPAASACAARPHLSLFSTQRRRTSHLAPHLSPLTSHPHLSPLFSTQRRISHLSPSTAPLTLSFAPLLGSRTFAFEVKSSGAKPKPKILFSYTLRPDLDGDGDGDVDAELYCKRTHSPCFIETRKELIIKYRQPIGTGGPGRVRQPIGTGRQARAGLGLEEKPMGRLGLDFQAR</sequence>